<protein>
    <submittedName>
        <fullName evidence="1">Uncharacterized protein</fullName>
    </submittedName>
</protein>
<dbReference type="EMBL" id="BAABLK010000076">
    <property type="protein sequence ID" value="GAA5228526.1"/>
    <property type="molecule type" value="Genomic_DNA"/>
</dbReference>
<name>A0ABP9TQV2_9MICC</name>
<reference evidence="2" key="1">
    <citation type="journal article" date="2019" name="Int. J. Syst. Evol. Microbiol.">
        <title>The Global Catalogue of Microorganisms (GCM) 10K type strain sequencing project: providing services to taxonomists for standard genome sequencing and annotation.</title>
        <authorList>
            <consortium name="The Broad Institute Genomics Platform"/>
            <consortium name="The Broad Institute Genome Sequencing Center for Infectious Disease"/>
            <person name="Wu L."/>
            <person name="Ma J."/>
        </authorList>
    </citation>
    <scope>NUCLEOTIDE SEQUENCE [LARGE SCALE GENOMIC DNA]</scope>
    <source>
        <strain evidence="2">JCM 18952</strain>
    </source>
</reference>
<accession>A0ABP9TQV2</accession>
<evidence type="ECO:0000313" key="2">
    <source>
        <dbReference type="Proteomes" id="UP001501257"/>
    </source>
</evidence>
<comment type="caution">
    <text evidence="1">The sequence shown here is derived from an EMBL/GenBank/DDBJ whole genome shotgun (WGS) entry which is preliminary data.</text>
</comment>
<keyword evidence="2" id="KW-1185">Reference proteome</keyword>
<dbReference type="Proteomes" id="UP001501257">
    <property type="component" value="Unassembled WGS sequence"/>
</dbReference>
<evidence type="ECO:0000313" key="1">
    <source>
        <dbReference type="EMBL" id="GAA5228526.1"/>
    </source>
</evidence>
<sequence length="59" mass="6302">MLRYEVADPCGDPIVEQPNVVFAGDQDAAVGVDLRGHARLASLAGGEILLVNAVEEFHR</sequence>
<organism evidence="1 2">
    <name type="scientific">Paeniglutamicibacter antarcticus</name>
    <dbReference type="NCBI Taxonomy" id="494023"/>
    <lineage>
        <taxon>Bacteria</taxon>
        <taxon>Bacillati</taxon>
        <taxon>Actinomycetota</taxon>
        <taxon>Actinomycetes</taxon>
        <taxon>Micrococcales</taxon>
        <taxon>Micrococcaceae</taxon>
        <taxon>Paeniglutamicibacter</taxon>
    </lineage>
</organism>
<proteinExistence type="predicted"/>
<gene>
    <name evidence="1" type="ORF">GCM10025778_30640</name>
</gene>